<dbReference type="PROSITE" id="PS51914">
    <property type="entry name" value="MRH"/>
    <property type="match status" value="1"/>
</dbReference>
<feature type="chain" id="PRO_5003040620" description="MRH domain-containing protein" evidence="9">
    <location>
        <begin position="24"/>
        <end position="240"/>
    </location>
</feature>
<comment type="caution">
    <text evidence="11">The sequence shown here is derived from an EMBL/GenBank/DDBJ whole genome shotgun (WGS) entry which is preliminary data.</text>
</comment>
<organism evidence="11 12">
    <name type="scientific">Heterostelium pallidum (strain ATCC 26659 / Pp 5 / PN500)</name>
    <name type="common">Cellular slime mold</name>
    <name type="synonym">Polysphondylium pallidum</name>
    <dbReference type="NCBI Taxonomy" id="670386"/>
    <lineage>
        <taxon>Eukaryota</taxon>
        <taxon>Amoebozoa</taxon>
        <taxon>Evosea</taxon>
        <taxon>Eumycetozoa</taxon>
        <taxon>Dictyostelia</taxon>
        <taxon>Acytosteliales</taxon>
        <taxon>Acytosteliaceae</taxon>
        <taxon>Heterostelium</taxon>
    </lineage>
</organism>
<evidence type="ECO:0000256" key="9">
    <source>
        <dbReference type="SAM" id="SignalP"/>
    </source>
</evidence>
<accession>D3AYH9</accession>
<comment type="subcellular location">
    <subcellularLocation>
        <location evidence="1">Endomembrane system</location>
    </subcellularLocation>
</comment>
<feature type="signal peptide" evidence="9">
    <location>
        <begin position="1"/>
        <end position="23"/>
    </location>
</feature>
<evidence type="ECO:0000256" key="7">
    <source>
        <dbReference type="ARBA" id="ARBA00023157"/>
    </source>
</evidence>
<dbReference type="InterPro" id="IPR036607">
    <property type="entry name" value="PRKCSH"/>
</dbReference>
<feature type="region of interest" description="Disordered" evidence="8">
    <location>
        <begin position="168"/>
        <end position="193"/>
    </location>
</feature>
<evidence type="ECO:0000256" key="3">
    <source>
        <dbReference type="ARBA" id="ARBA00022692"/>
    </source>
</evidence>
<keyword evidence="5" id="KW-1133">Transmembrane helix</keyword>
<dbReference type="PANTHER" id="PTHR15071">
    <property type="entry name" value="MANNOSE-6-PHOSPHATE RECEPTOR FAMILY MEMBER"/>
    <property type="match status" value="1"/>
</dbReference>
<gene>
    <name evidence="11" type="ORF">PPL_01239</name>
</gene>
<dbReference type="InterPro" id="IPR009011">
    <property type="entry name" value="Man6P_isomerase_rcpt-bd_dom_sf"/>
</dbReference>
<evidence type="ECO:0000256" key="2">
    <source>
        <dbReference type="ARBA" id="ARBA00022448"/>
    </source>
</evidence>
<reference evidence="11 12" key="1">
    <citation type="journal article" date="2011" name="Genome Res.">
        <title>Phylogeny-wide analysis of social amoeba genomes highlights ancient origins for complex intercellular communication.</title>
        <authorList>
            <person name="Heidel A.J."/>
            <person name="Lawal H.M."/>
            <person name="Felder M."/>
            <person name="Schilde C."/>
            <person name="Helps N.R."/>
            <person name="Tunggal B."/>
            <person name="Rivero F."/>
            <person name="John U."/>
            <person name="Schleicher M."/>
            <person name="Eichinger L."/>
            <person name="Platzer M."/>
            <person name="Noegel A.A."/>
            <person name="Schaap P."/>
            <person name="Gloeckner G."/>
        </authorList>
    </citation>
    <scope>NUCLEOTIDE SEQUENCE [LARGE SCALE GENOMIC DNA]</scope>
    <source>
        <strain evidence="12">ATCC 26659 / Pp 5 / PN500</strain>
    </source>
</reference>
<keyword evidence="2" id="KW-0813">Transport</keyword>
<dbReference type="Gene3D" id="2.70.130.10">
    <property type="entry name" value="Mannose-6-phosphate receptor binding domain"/>
    <property type="match status" value="1"/>
</dbReference>
<evidence type="ECO:0000256" key="6">
    <source>
        <dbReference type="ARBA" id="ARBA00023136"/>
    </source>
</evidence>
<evidence type="ECO:0000256" key="1">
    <source>
        <dbReference type="ARBA" id="ARBA00004308"/>
    </source>
</evidence>
<feature type="domain" description="MRH" evidence="10">
    <location>
        <begin position="25"/>
        <end position="161"/>
    </location>
</feature>
<sequence length="240" mass="24926">MYNTKLILSLLVTLYAVIQVTIADDNCFLTTSTQIYNFNVLKNQTFTFTDSGKNIYYFNICGINQRCTAVNPNSGACQTGYESQMLSNCGIANQYVRPLANGAAGGSLLYTGGTSCKSGTISRSTTIEMVCSTGSTRVVSAVETSTCKYVITLDSPLACGTPVPITTTTTTTTSTTGSQTTGSQVTTTGGSTTDKNIITTTGSITNQAVSTTGSIGTSTGRISTSGSLSSATAQPPQQQE</sequence>
<dbReference type="Proteomes" id="UP000001396">
    <property type="component" value="Unassembled WGS sequence"/>
</dbReference>
<evidence type="ECO:0000313" key="12">
    <source>
        <dbReference type="Proteomes" id="UP000001396"/>
    </source>
</evidence>
<dbReference type="SUPFAM" id="SSF50911">
    <property type="entry name" value="Mannose 6-phosphate receptor domain"/>
    <property type="match status" value="1"/>
</dbReference>
<feature type="compositionally biased region" description="Low complexity" evidence="8">
    <location>
        <begin position="210"/>
        <end position="233"/>
    </location>
</feature>
<evidence type="ECO:0000313" key="11">
    <source>
        <dbReference type="EMBL" id="EFA86006.1"/>
    </source>
</evidence>
<evidence type="ECO:0000259" key="10">
    <source>
        <dbReference type="PROSITE" id="PS51914"/>
    </source>
</evidence>
<dbReference type="AlphaFoldDB" id="D3AYH9"/>
<dbReference type="RefSeq" id="XP_020438112.1">
    <property type="nucleotide sequence ID" value="XM_020572254.1"/>
</dbReference>
<dbReference type="OMA" id="VETSTCK"/>
<keyword evidence="4 9" id="KW-0732">Signal</keyword>
<protein>
    <recommendedName>
        <fullName evidence="10">MRH domain-containing protein</fullName>
    </recommendedName>
</protein>
<dbReference type="Pfam" id="PF13015">
    <property type="entry name" value="PRKCSH_1"/>
    <property type="match status" value="1"/>
</dbReference>
<evidence type="ECO:0000256" key="4">
    <source>
        <dbReference type="ARBA" id="ARBA00022729"/>
    </source>
</evidence>
<dbReference type="InParanoid" id="D3AYH9"/>
<keyword evidence="12" id="KW-1185">Reference proteome</keyword>
<dbReference type="EMBL" id="ADBJ01000004">
    <property type="protein sequence ID" value="EFA86006.1"/>
    <property type="molecule type" value="Genomic_DNA"/>
</dbReference>
<dbReference type="GO" id="GO:0000139">
    <property type="term" value="C:Golgi membrane"/>
    <property type="evidence" value="ECO:0007669"/>
    <property type="project" value="UniProtKB-SubCell"/>
</dbReference>
<dbReference type="PANTHER" id="PTHR15071:SF0">
    <property type="entry name" value="MANNOSE 6-PHOSPHATE RECEPTOR-LIKE PROTEIN 1"/>
    <property type="match status" value="1"/>
</dbReference>
<feature type="region of interest" description="Disordered" evidence="8">
    <location>
        <begin position="210"/>
        <end position="240"/>
    </location>
</feature>
<keyword evidence="3" id="KW-0812">Transmembrane</keyword>
<dbReference type="GeneID" id="31356769"/>
<evidence type="ECO:0000256" key="8">
    <source>
        <dbReference type="SAM" id="MobiDB-lite"/>
    </source>
</evidence>
<proteinExistence type="predicted"/>
<name>D3AYH9_HETP5</name>
<evidence type="ECO:0000256" key="5">
    <source>
        <dbReference type="ARBA" id="ARBA00022989"/>
    </source>
</evidence>
<dbReference type="InterPro" id="IPR044865">
    <property type="entry name" value="MRH_dom"/>
</dbReference>
<keyword evidence="6" id="KW-0472">Membrane</keyword>
<keyword evidence="7" id="KW-1015">Disulfide bond</keyword>
<dbReference type="GO" id="GO:0010008">
    <property type="term" value="C:endosome membrane"/>
    <property type="evidence" value="ECO:0007669"/>
    <property type="project" value="UniProtKB-SubCell"/>
</dbReference>